<dbReference type="Gene3D" id="1.20.920.10">
    <property type="entry name" value="Bromodomain-like"/>
    <property type="match status" value="1"/>
</dbReference>
<feature type="compositionally biased region" description="Acidic residues" evidence="8">
    <location>
        <begin position="742"/>
        <end position="752"/>
    </location>
</feature>
<keyword evidence="2" id="KW-0805">Transcription regulation</keyword>
<dbReference type="InterPro" id="IPR052442">
    <property type="entry name" value="Env_Response_Regulator"/>
</dbReference>
<feature type="domain" description="Bromo" evidence="9">
    <location>
        <begin position="197"/>
        <end position="269"/>
    </location>
</feature>
<organism evidence="11 12">
    <name type="scientific">Rehmannia glutinosa</name>
    <name type="common">Chinese foxglove</name>
    <dbReference type="NCBI Taxonomy" id="99300"/>
    <lineage>
        <taxon>Eukaryota</taxon>
        <taxon>Viridiplantae</taxon>
        <taxon>Streptophyta</taxon>
        <taxon>Embryophyta</taxon>
        <taxon>Tracheophyta</taxon>
        <taxon>Spermatophyta</taxon>
        <taxon>Magnoliopsida</taxon>
        <taxon>eudicotyledons</taxon>
        <taxon>Gunneridae</taxon>
        <taxon>Pentapetalae</taxon>
        <taxon>asterids</taxon>
        <taxon>lamiids</taxon>
        <taxon>Lamiales</taxon>
        <taxon>Orobanchaceae</taxon>
        <taxon>Rehmannieae</taxon>
        <taxon>Rehmannia</taxon>
    </lineage>
</organism>
<evidence type="ECO:0000259" key="10">
    <source>
        <dbReference type="PROSITE" id="PS51525"/>
    </source>
</evidence>
<dbReference type="InterPro" id="IPR038336">
    <property type="entry name" value="NET_sf"/>
</dbReference>
<dbReference type="InterPro" id="IPR037377">
    <property type="entry name" value="GTE_bromo"/>
</dbReference>
<dbReference type="PROSITE" id="PS50014">
    <property type="entry name" value="BROMODOMAIN_2"/>
    <property type="match status" value="1"/>
</dbReference>
<feature type="region of interest" description="Disordered" evidence="8">
    <location>
        <begin position="444"/>
        <end position="483"/>
    </location>
</feature>
<keyword evidence="6" id="KW-0539">Nucleus</keyword>
<dbReference type="PROSITE" id="PS51525">
    <property type="entry name" value="NET"/>
    <property type="match status" value="1"/>
</dbReference>
<dbReference type="InterPro" id="IPR001487">
    <property type="entry name" value="Bromodomain"/>
</dbReference>
<dbReference type="PRINTS" id="PR00503">
    <property type="entry name" value="BROMODOMAIN"/>
</dbReference>
<feature type="compositionally biased region" description="Polar residues" evidence="8">
    <location>
        <begin position="713"/>
        <end position="732"/>
    </location>
</feature>
<dbReference type="Pfam" id="PF00439">
    <property type="entry name" value="Bromodomain"/>
    <property type="match status" value="1"/>
</dbReference>
<dbReference type="SMART" id="SM00297">
    <property type="entry name" value="BROMO"/>
    <property type="match status" value="1"/>
</dbReference>
<dbReference type="CDD" id="cd05506">
    <property type="entry name" value="Bromo_plant1"/>
    <property type="match status" value="1"/>
</dbReference>
<keyword evidence="5" id="KW-0804">Transcription</keyword>
<dbReference type="InterPro" id="IPR036427">
    <property type="entry name" value="Bromodomain-like_sf"/>
</dbReference>
<evidence type="ECO:0000256" key="8">
    <source>
        <dbReference type="SAM" id="MobiDB-lite"/>
    </source>
</evidence>
<feature type="region of interest" description="Disordered" evidence="8">
    <location>
        <begin position="142"/>
        <end position="174"/>
    </location>
</feature>
<gene>
    <name evidence="11" type="ORF">DH2020_038649</name>
</gene>
<keyword evidence="12" id="KW-1185">Reference proteome</keyword>
<evidence type="ECO:0000256" key="4">
    <source>
        <dbReference type="ARBA" id="ARBA00023117"/>
    </source>
</evidence>
<feature type="domain" description="NET" evidence="10">
    <location>
        <begin position="327"/>
        <end position="409"/>
    </location>
</feature>
<keyword evidence="3" id="KW-0175">Coiled coil</keyword>
<dbReference type="EMBL" id="JABTTQ020001869">
    <property type="protein sequence ID" value="KAK6127611.1"/>
    <property type="molecule type" value="Genomic_DNA"/>
</dbReference>
<protein>
    <submittedName>
        <fullName evidence="11">Uncharacterized protein</fullName>
    </submittedName>
</protein>
<feature type="region of interest" description="Disordered" evidence="8">
    <location>
        <begin position="1"/>
        <end position="39"/>
    </location>
</feature>
<dbReference type="SUPFAM" id="SSF47370">
    <property type="entry name" value="Bromodomain"/>
    <property type="match status" value="1"/>
</dbReference>
<dbReference type="Gene3D" id="1.20.1270.220">
    <property type="match status" value="1"/>
</dbReference>
<comment type="subcellular location">
    <subcellularLocation>
        <location evidence="1">Nucleus</location>
    </subcellularLocation>
</comment>
<comment type="caution">
    <text evidence="11">The sequence shown here is derived from an EMBL/GenBank/DDBJ whole genome shotgun (WGS) entry which is preliminary data.</text>
</comment>
<keyword evidence="4 7" id="KW-0103">Bromodomain</keyword>
<evidence type="ECO:0000256" key="5">
    <source>
        <dbReference type="ARBA" id="ARBA00023163"/>
    </source>
</evidence>
<feature type="compositionally biased region" description="Basic and acidic residues" evidence="8">
    <location>
        <begin position="460"/>
        <end position="473"/>
    </location>
</feature>
<reference evidence="11 12" key="1">
    <citation type="journal article" date="2021" name="Comput. Struct. Biotechnol. J.">
        <title>De novo genome assembly of the potent medicinal plant Rehmannia glutinosa using nanopore technology.</title>
        <authorList>
            <person name="Ma L."/>
            <person name="Dong C."/>
            <person name="Song C."/>
            <person name="Wang X."/>
            <person name="Zheng X."/>
            <person name="Niu Y."/>
            <person name="Chen S."/>
            <person name="Feng W."/>
        </authorList>
    </citation>
    <scope>NUCLEOTIDE SEQUENCE [LARGE SCALE GENOMIC DNA]</scope>
    <source>
        <strain evidence="11">DH-2019</strain>
    </source>
</reference>
<evidence type="ECO:0000256" key="3">
    <source>
        <dbReference type="ARBA" id="ARBA00023054"/>
    </source>
</evidence>
<dbReference type="InterPro" id="IPR027353">
    <property type="entry name" value="NET_dom"/>
</dbReference>
<evidence type="ECO:0000256" key="7">
    <source>
        <dbReference type="PROSITE-ProRule" id="PRU00035"/>
    </source>
</evidence>
<feature type="region of interest" description="Disordered" evidence="8">
    <location>
        <begin position="595"/>
        <end position="626"/>
    </location>
</feature>
<dbReference type="PANTHER" id="PTHR46136">
    <property type="entry name" value="TRANSCRIPTION FACTOR GTE8"/>
    <property type="match status" value="1"/>
</dbReference>
<feature type="region of interest" description="Disordered" evidence="8">
    <location>
        <begin position="705"/>
        <end position="769"/>
    </location>
</feature>
<evidence type="ECO:0000259" key="9">
    <source>
        <dbReference type="PROSITE" id="PS50014"/>
    </source>
</evidence>
<feature type="compositionally biased region" description="Polar residues" evidence="8">
    <location>
        <begin position="597"/>
        <end position="607"/>
    </location>
</feature>
<evidence type="ECO:0000256" key="2">
    <source>
        <dbReference type="ARBA" id="ARBA00023015"/>
    </source>
</evidence>
<name>A0ABR0UYE6_REHGL</name>
<dbReference type="PANTHER" id="PTHR46136:SF33">
    <property type="entry name" value="TRANSCRIPTION FACTOR GTE10"/>
    <property type="match status" value="1"/>
</dbReference>
<feature type="compositionally biased region" description="Low complexity" evidence="8">
    <location>
        <begin position="474"/>
        <end position="483"/>
    </location>
</feature>
<dbReference type="Proteomes" id="UP001318860">
    <property type="component" value="Unassembled WGS sequence"/>
</dbReference>
<proteinExistence type="predicted"/>
<accession>A0ABR0UYE6</accession>
<evidence type="ECO:0000313" key="11">
    <source>
        <dbReference type="EMBL" id="KAK6127611.1"/>
    </source>
</evidence>
<evidence type="ECO:0000256" key="1">
    <source>
        <dbReference type="ARBA" id="ARBA00004123"/>
    </source>
</evidence>
<dbReference type="Pfam" id="PF17035">
    <property type="entry name" value="BET"/>
    <property type="match status" value="1"/>
</dbReference>
<sequence>MAPTIPIDYTGQRESKKFSKRGSGDVMGKTRKVSKGHSTGFVPDYRHAVETVGESEGFGSSGRVDAELTASQDPYAPNRKCIGLNVGGYDRSVVPIQNLSLSKMSPLERQDLSVRLKRELEQVRTLQRKIASFSLDAMTTDGHTYQKEKCPSGRNGPRTKGGNASAGRNESVKQGLPQSSNYVMLMKQCETLLTRLMAHQHGWIFNEPVDVVKHNIPDYFNVIKHPMDLGTVKSKLLSNQYSNPIDFAADVRLTFKNAMTYNPVGHAVHNMADTLSKYFEVRWKPIEKKIAHPADDSTASKSSVIIEPESAYVPPAKKQKTISMENIVKHERNKQAMSDVEKQKLGVELEDLMAELPDSIISFLKESTLNCSQVSEDEIEIDIDALSNDTLFTLRKLLDDYLLEKQKKQTIPEPCKIEVRTESEFNNLSTHPCKDNELADEDVDIGVDDAPPTSSSPPVKIDRDAARRNDKCSSSRSSGSESGSLSTAVAKKYCLHENLKTYVEDLIVLLIQKEIILDGVFEESAASPGVMALSVLSQSLIESECCPHSGSSSASELDGPKNSDFACTVNGIADAKVKQKESDVGDPNIGDCLHGNAEQNTVSSPSSIEPHCRQEGESAPQERQVSPEKLYRAALLRSRFADIIIKAQENTVEKGDPEKLKLEREELERRRREVYQRMEKTVEINENSQFMEDLEMFRSQDEPLQSFIEAASPENSQNGLGSFKFQASSNPLEQLGLYMKNDEEEEEEEEVEPQSNPGTSNDPEEGEID</sequence>
<evidence type="ECO:0000256" key="6">
    <source>
        <dbReference type="ARBA" id="ARBA00023242"/>
    </source>
</evidence>
<evidence type="ECO:0000313" key="12">
    <source>
        <dbReference type="Proteomes" id="UP001318860"/>
    </source>
</evidence>